<evidence type="ECO:0000313" key="3">
    <source>
        <dbReference type="Proteomes" id="UP001142489"/>
    </source>
</evidence>
<evidence type="ECO:0000256" key="1">
    <source>
        <dbReference type="SAM" id="MobiDB-lite"/>
    </source>
</evidence>
<evidence type="ECO:0000313" key="2">
    <source>
        <dbReference type="EMBL" id="KAJ7315882.1"/>
    </source>
</evidence>
<proteinExistence type="predicted"/>
<protein>
    <submittedName>
        <fullName evidence="2">Uncharacterized protein</fullName>
    </submittedName>
</protein>
<dbReference type="GO" id="GO:0005737">
    <property type="term" value="C:cytoplasm"/>
    <property type="evidence" value="ECO:0007669"/>
    <property type="project" value="TreeGrafter"/>
</dbReference>
<dbReference type="AlphaFoldDB" id="A0A9Q0XKG2"/>
<comment type="caution">
    <text evidence="2">The sequence shown here is derived from an EMBL/GenBank/DDBJ whole genome shotgun (WGS) entry which is preliminary data.</text>
</comment>
<name>A0A9Q0XKG2_9SAUR</name>
<sequence length="192" mass="21286">MDRSLSDVSKPNESRHASLHNRTGVSLMPYTVVRPCRPGQPRPIILVPSLLGKILADKLCLSKWFEKCPAAEAQNETQSRDAIPENRLSSSLSSVPCQALEKLMQKVRGRLGVQEERCGSEMQLKALQHLGATEEQLLDSARKEETQLETVPCLYGTITPDAWNDLDGLVSCVRAAIADEQKKVVWVEQASH</sequence>
<dbReference type="PANTHER" id="PTHR14559">
    <property type="entry name" value="CASPASE RECRUITMENT DOMAIN FAMILY"/>
    <property type="match status" value="1"/>
</dbReference>
<feature type="region of interest" description="Disordered" evidence="1">
    <location>
        <begin position="1"/>
        <end position="21"/>
    </location>
</feature>
<gene>
    <name evidence="2" type="ORF">JRQ81_002044</name>
</gene>
<dbReference type="EMBL" id="JAPFRF010000011">
    <property type="protein sequence ID" value="KAJ7315882.1"/>
    <property type="molecule type" value="Genomic_DNA"/>
</dbReference>
<dbReference type="Proteomes" id="UP001142489">
    <property type="component" value="Unassembled WGS sequence"/>
</dbReference>
<dbReference type="GO" id="GO:0050700">
    <property type="term" value="F:CARD domain binding"/>
    <property type="evidence" value="ECO:0007669"/>
    <property type="project" value="TreeGrafter"/>
</dbReference>
<dbReference type="PANTHER" id="PTHR14559:SF1">
    <property type="entry name" value="CASPASE RECRUITMENT DOMAIN-CONTAINING PROTEIN 14"/>
    <property type="match status" value="1"/>
</dbReference>
<feature type="compositionally biased region" description="Basic and acidic residues" evidence="1">
    <location>
        <begin position="1"/>
        <end position="16"/>
    </location>
</feature>
<dbReference type="OrthoDB" id="8795751at2759"/>
<keyword evidence="3" id="KW-1185">Reference proteome</keyword>
<reference evidence="2" key="1">
    <citation type="journal article" date="2023" name="DNA Res.">
        <title>Chromosome-level genome assembly of Phrynocephalus forsythii using third-generation DNA sequencing and Hi-C analysis.</title>
        <authorList>
            <person name="Qi Y."/>
            <person name="Zhao W."/>
            <person name="Zhao Y."/>
            <person name="Niu C."/>
            <person name="Cao S."/>
            <person name="Zhang Y."/>
        </authorList>
    </citation>
    <scope>NUCLEOTIDE SEQUENCE</scope>
    <source>
        <tissue evidence="2">Muscle</tissue>
    </source>
</reference>
<organism evidence="2 3">
    <name type="scientific">Phrynocephalus forsythii</name>
    <dbReference type="NCBI Taxonomy" id="171643"/>
    <lineage>
        <taxon>Eukaryota</taxon>
        <taxon>Metazoa</taxon>
        <taxon>Chordata</taxon>
        <taxon>Craniata</taxon>
        <taxon>Vertebrata</taxon>
        <taxon>Euteleostomi</taxon>
        <taxon>Lepidosauria</taxon>
        <taxon>Squamata</taxon>
        <taxon>Bifurcata</taxon>
        <taxon>Unidentata</taxon>
        <taxon>Episquamata</taxon>
        <taxon>Toxicofera</taxon>
        <taxon>Iguania</taxon>
        <taxon>Acrodonta</taxon>
        <taxon>Agamidae</taxon>
        <taxon>Agaminae</taxon>
        <taxon>Phrynocephalus</taxon>
    </lineage>
</organism>
<accession>A0A9Q0XKG2</accession>